<proteinExistence type="predicted"/>
<accession>A0A150K2J8</accession>
<dbReference type="Proteomes" id="UP000075288">
    <property type="component" value="Unassembled WGS sequence"/>
</dbReference>
<gene>
    <name evidence="1" type="ORF">B4098_2157</name>
</gene>
<organism evidence="1 2">
    <name type="scientific">Heyndrickxia coagulans</name>
    <name type="common">Weizmannia coagulans</name>
    <dbReference type="NCBI Taxonomy" id="1398"/>
    <lineage>
        <taxon>Bacteria</taxon>
        <taxon>Bacillati</taxon>
        <taxon>Bacillota</taxon>
        <taxon>Bacilli</taxon>
        <taxon>Bacillales</taxon>
        <taxon>Bacillaceae</taxon>
        <taxon>Heyndrickxia</taxon>
    </lineage>
</organism>
<reference evidence="1 2" key="1">
    <citation type="submission" date="2016-01" db="EMBL/GenBank/DDBJ databases">
        <title>Genome Sequences of Twelve Sporeforming Bacillus Species Isolated from Foods.</title>
        <authorList>
            <person name="Berendsen E.M."/>
            <person name="Wells-Bennik M.H."/>
            <person name="Krawcyk A.O."/>
            <person name="De Jong A."/>
            <person name="Holsappel S."/>
            <person name="Eijlander R.T."/>
            <person name="Kuipers O.P."/>
        </authorList>
    </citation>
    <scope>NUCLEOTIDE SEQUENCE [LARGE SCALE GENOMIC DNA]</scope>
    <source>
        <strain evidence="1 2">B4098</strain>
    </source>
</reference>
<name>A0A150K2J8_HEYCO</name>
<comment type="caution">
    <text evidence="1">The sequence shown here is derived from an EMBL/GenBank/DDBJ whole genome shotgun (WGS) entry which is preliminary data.</text>
</comment>
<dbReference type="AlphaFoldDB" id="A0A150K2J8"/>
<evidence type="ECO:0000313" key="1">
    <source>
        <dbReference type="EMBL" id="KYC63769.1"/>
    </source>
</evidence>
<evidence type="ECO:0000313" key="2">
    <source>
        <dbReference type="Proteomes" id="UP000075288"/>
    </source>
</evidence>
<sequence>MVQFSSSVKNASFLLFFFGAFVHFICNKDGSELPAIRIKIPGLDFGTGMGVLKFTGMCG</sequence>
<dbReference type="EMBL" id="LQYG01000035">
    <property type="protein sequence ID" value="KYC63769.1"/>
    <property type="molecule type" value="Genomic_DNA"/>
</dbReference>
<protein>
    <submittedName>
        <fullName evidence="1">Uncharacterized protein</fullName>
    </submittedName>
</protein>